<name>A0A2W1LDY3_9BACL</name>
<organism evidence="2 3">
    <name type="scientific">Paenibacillus sambharensis</name>
    <dbReference type="NCBI Taxonomy" id="1803190"/>
    <lineage>
        <taxon>Bacteria</taxon>
        <taxon>Bacillati</taxon>
        <taxon>Bacillota</taxon>
        <taxon>Bacilli</taxon>
        <taxon>Bacillales</taxon>
        <taxon>Paenibacillaceae</taxon>
        <taxon>Paenibacillus</taxon>
    </lineage>
</organism>
<dbReference type="PANTHER" id="PTHR12526">
    <property type="entry name" value="GLYCOSYLTRANSFERASE"/>
    <property type="match status" value="1"/>
</dbReference>
<accession>A0A2W1LDY3</accession>
<dbReference type="OrthoDB" id="158463at2"/>
<feature type="domain" description="Glycosyl transferase family 1" evidence="1">
    <location>
        <begin position="164"/>
        <end position="331"/>
    </location>
</feature>
<proteinExistence type="predicted"/>
<evidence type="ECO:0000313" key="3">
    <source>
        <dbReference type="Proteomes" id="UP000249522"/>
    </source>
</evidence>
<dbReference type="CDD" id="cd03801">
    <property type="entry name" value="GT4_PimA-like"/>
    <property type="match status" value="1"/>
</dbReference>
<reference evidence="2 3" key="1">
    <citation type="submission" date="2018-06" db="EMBL/GenBank/DDBJ databases">
        <title>Paenibacillus imtechensis sp. nov.</title>
        <authorList>
            <person name="Pinnaka A.K."/>
            <person name="Singh H."/>
            <person name="Kaur M."/>
        </authorList>
    </citation>
    <scope>NUCLEOTIDE SEQUENCE [LARGE SCALE GENOMIC DNA]</scope>
    <source>
        <strain evidence="2 3">SMB1</strain>
    </source>
</reference>
<protein>
    <submittedName>
        <fullName evidence="2">Glycosyltransferase family 1 protein</fullName>
    </submittedName>
</protein>
<evidence type="ECO:0000259" key="1">
    <source>
        <dbReference type="Pfam" id="PF00534"/>
    </source>
</evidence>
<sequence>MKVLFVYYVPSGGVDTLNRQRCRLLRQFGVHAECLYYGWGAGLQNPADFPVHVTKNDIAIKHILDSGNYDAIVVTTDHKSLQRLRLLGFGGKLILEIQGYGPKEVARQQLTDAMPVINAHASALLNPQTPHISALFQELYPHIPRFQFNNCFDAAQFTYRPGPKPGAPVIAWLGRIEDNKNWREFLHIGHQLSKVYGDLQMWMFEDPNLAIPAEREQFVQLVDSLGLSQRLTIRTNVPHAEMQYYFSRVGDSGGFLCSTSKVEGAPYAVLEAMSCRCPVLSTNSDGVSTSIYHNQTGKFYRLGDIAHAVREARELMEDMLLRERIRAGAEQHVRQGFAPAAYGSHFLGMLQTI</sequence>
<dbReference type="GO" id="GO:0016757">
    <property type="term" value="F:glycosyltransferase activity"/>
    <property type="evidence" value="ECO:0007669"/>
    <property type="project" value="InterPro"/>
</dbReference>
<dbReference type="PANTHER" id="PTHR12526:SF638">
    <property type="entry name" value="SPORE COAT PROTEIN SA"/>
    <property type="match status" value="1"/>
</dbReference>
<dbReference type="SUPFAM" id="SSF53756">
    <property type="entry name" value="UDP-Glycosyltransferase/glycogen phosphorylase"/>
    <property type="match status" value="1"/>
</dbReference>
<keyword evidence="2" id="KW-0808">Transferase</keyword>
<dbReference type="Pfam" id="PF00534">
    <property type="entry name" value="Glycos_transf_1"/>
    <property type="match status" value="1"/>
</dbReference>
<dbReference type="RefSeq" id="WP_111148941.1">
    <property type="nucleotide sequence ID" value="NZ_QKRB01000057.1"/>
</dbReference>
<evidence type="ECO:0000313" key="2">
    <source>
        <dbReference type="EMBL" id="PZD93272.1"/>
    </source>
</evidence>
<comment type="caution">
    <text evidence="2">The sequence shown here is derived from an EMBL/GenBank/DDBJ whole genome shotgun (WGS) entry which is preliminary data.</text>
</comment>
<keyword evidence="3" id="KW-1185">Reference proteome</keyword>
<gene>
    <name evidence="2" type="ORF">DNH61_21740</name>
</gene>
<dbReference type="Proteomes" id="UP000249522">
    <property type="component" value="Unassembled WGS sequence"/>
</dbReference>
<dbReference type="EMBL" id="QKRB01000057">
    <property type="protein sequence ID" value="PZD93272.1"/>
    <property type="molecule type" value="Genomic_DNA"/>
</dbReference>
<dbReference type="Gene3D" id="3.40.50.2000">
    <property type="entry name" value="Glycogen Phosphorylase B"/>
    <property type="match status" value="1"/>
</dbReference>
<dbReference type="InterPro" id="IPR001296">
    <property type="entry name" value="Glyco_trans_1"/>
</dbReference>
<dbReference type="AlphaFoldDB" id="A0A2W1LDY3"/>